<dbReference type="RefSeq" id="WP_344659117.1">
    <property type="nucleotide sequence ID" value="NZ_BAAAQM010000026.1"/>
</dbReference>
<dbReference type="InterPro" id="IPR014032">
    <property type="entry name" value="Peptidase_A24A_bac"/>
</dbReference>
<organism evidence="6 7">
    <name type="scientific">Catenulispora subtropica</name>
    <dbReference type="NCBI Taxonomy" id="450798"/>
    <lineage>
        <taxon>Bacteria</taxon>
        <taxon>Bacillati</taxon>
        <taxon>Actinomycetota</taxon>
        <taxon>Actinomycetes</taxon>
        <taxon>Catenulisporales</taxon>
        <taxon>Catenulisporaceae</taxon>
        <taxon>Catenulispora</taxon>
    </lineage>
</organism>
<feature type="transmembrane region" description="Helical" evidence="3">
    <location>
        <begin position="69"/>
        <end position="85"/>
    </location>
</feature>
<feature type="transmembrane region" description="Helical" evidence="3">
    <location>
        <begin position="119"/>
        <end position="138"/>
    </location>
</feature>
<keyword evidence="3" id="KW-1133">Transmembrane helix</keyword>
<name>A0ABP5DG47_9ACTN</name>
<evidence type="ECO:0000313" key="7">
    <source>
        <dbReference type="Proteomes" id="UP001499854"/>
    </source>
</evidence>
<evidence type="ECO:0000256" key="2">
    <source>
        <dbReference type="RuleBase" id="RU003793"/>
    </source>
</evidence>
<evidence type="ECO:0000256" key="3">
    <source>
        <dbReference type="SAM" id="Phobius"/>
    </source>
</evidence>
<dbReference type="EMBL" id="BAAAQM010000026">
    <property type="protein sequence ID" value="GAA1979516.1"/>
    <property type="molecule type" value="Genomic_DNA"/>
</dbReference>
<evidence type="ECO:0000256" key="1">
    <source>
        <dbReference type="ARBA" id="ARBA00005801"/>
    </source>
</evidence>
<dbReference type="PANTHER" id="PTHR30487">
    <property type="entry name" value="TYPE 4 PREPILIN-LIKE PROTEINS LEADER PEPTIDE-PROCESSING ENZYME"/>
    <property type="match status" value="1"/>
</dbReference>
<keyword evidence="3" id="KW-0472">Membrane</keyword>
<evidence type="ECO:0000313" key="6">
    <source>
        <dbReference type="EMBL" id="GAA1979516.1"/>
    </source>
</evidence>
<feature type="transmembrane region" description="Helical" evidence="3">
    <location>
        <begin position="145"/>
        <end position="165"/>
    </location>
</feature>
<feature type="domain" description="Prepilin type IV endopeptidase peptidase" evidence="5">
    <location>
        <begin position="98"/>
        <end position="210"/>
    </location>
</feature>
<keyword evidence="4" id="KW-0732">Signal</keyword>
<evidence type="ECO:0000256" key="4">
    <source>
        <dbReference type="SAM" id="SignalP"/>
    </source>
</evidence>
<keyword evidence="7" id="KW-1185">Reference proteome</keyword>
<dbReference type="Gene3D" id="1.20.120.1220">
    <property type="match status" value="1"/>
</dbReference>
<proteinExistence type="inferred from homology"/>
<protein>
    <submittedName>
        <fullName evidence="6">A24 family peptidase</fullName>
    </submittedName>
</protein>
<dbReference type="Pfam" id="PF01478">
    <property type="entry name" value="Peptidase_A24"/>
    <property type="match status" value="1"/>
</dbReference>
<accession>A0ABP5DG47</accession>
<dbReference type="PRINTS" id="PR00864">
    <property type="entry name" value="PREPILNPTASE"/>
</dbReference>
<dbReference type="InterPro" id="IPR050882">
    <property type="entry name" value="Prepilin_peptidase/N-MTase"/>
</dbReference>
<dbReference type="PANTHER" id="PTHR30487:SF0">
    <property type="entry name" value="PREPILIN LEADER PEPTIDASE_N-METHYLTRANSFERASE-RELATED"/>
    <property type="match status" value="1"/>
</dbReference>
<evidence type="ECO:0000259" key="5">
    <source>
        <dbReference type="Pfam" id="PF01478"/>
    </source>
</evidence>
<feature type="chain" id="PRO_5045588761" evidence="4">
    <location>
        <begin position="20"/>
        <end position="242"/>
    </location>
</feature>
<feature type="transmembrane region" description="Helical" evidence="3">
    <location>
        <begin position="224"/>
        <end position="241"/>
    </location>
</feature>
<sequence length="242" mass="24986">MMVGVATALVAALCGPALARAVYQLSVDAGTPARTVCRHCDTRFPPGGLRFLVWSGRCGHCRGMLGPRIWLVAVVAGIGGFVVGHRLGNDPALLAFTVFALGCVVLSFVDIAVRRLPDQLTAPLAAVGVVGLGTAGYLARDMTPVLRGLIGAALAGGFFLALAWIRPDGEGMGLGDAKLAGVLGLYLGWLGWNDLVLGILAGTTAATVFALFMLRTGRMTRRSAITYGPFLVLGAVLAVVLG</sequence>
<feature type="transmembrane region" description="Helical" evidence="3">
    <location>
        <begin position="185"/>
        <end position="212"/>
    </location>
</feature>
<dbReference type="InterPro" id="IPR000045">
    <property type="entry name" value="Prepilin_IV_endopep_pep"/>
</dbReference>
<dbReference type="Proteomes" id="UP001499854">
    <property type="component" value="Unassembled WGS sequence"/>
</dbReference>
<reference evidence="7" key="1">
    <citation type="journal article" date="2019" name="Int. J. Syst. Evol. Microbiol.">
        <title>The Global Catalogue of Microorganisms (GCM) 10K type strain sequencing project: providing services to taxonomists for standard genome sequencing and annotation.</title>
        <authorList>
            <consortium name="The Broad Institute Genomics Platform"/>
            <consortium name="The Broad Institute Genome Sequencing Center for Infectious Disease"/>
            <person name="Wu L."/>
            <person name="Ma J."/>
        </authorList>
    </citation>
    <scope>NUCLEOTIDE SEQUENCE [LARGE SCALE GENOMIC DNA]</scope>
    <source>
        <strain evidence="7">JCM 16013</strain>
    </source>
</reference>
<feature type="transmembrane region" description="Helical" evidence="3">
    <location>
        <begin position="92"/>
        <end position="113"/>
    </location>
</feature>
<feature type="signal peptide" evidence="4">
    <location>
        <begin position="1"/>
        <end position="19"/>
    </location>
</feature>
<keyword evidence="3" id="KW-0812">Transmembrane</keyword>
<gene>
    <name evidence="6" type="ORF">GCM10009838_45620</name>
</gene>
<comment type="caution">
    <text evidence="6">The sequence shown here is derived from an EMBL/GenBank/DDBJ whole genome shotgun (WGS) entry which is preliminary data.</text>
</comment>
<comment type="similarity">
    <text evidence="1 2">Belongs to the peptidase A24 family.</text>
</comment>